<dbReference type="AlphaFoldDB" id="A0A7S3NV50"/>
<evidence type="ECO:0000256" key="10">
    <source>
        <dbReference type="RuleBase" id="RU004187"/>
    </source>
</evidence>
<dbReference type="CDD" id="cd03341">
    <property type="entry name" value="TCP1_theta"/>
    <property type="match status" value="1"/>
</dbReference>
<name>A0A7S3NV50_EUPCR</name>
<gene>
    <name evidence="11" type="ORF">ECRA1380_LOCUS6868</name>
</gene>
<dbReference type="Pfam" id="PF00118">
    <property type="entry name" value="Cpn60_TCP1"/>
    <property type="match status" value="1"/>
</dbReference>
<keyword evidence="5 10" id="KW-0547">Nucleotide-binding</keyword>
<dbReference type="GO" id="GO:0005737">
    <property type="term" value="C:cytoplasm"/>
    <property type="evidence" value="ECO:0007669"/>
    <property type="project" value="UniProtKB-SubCell"/>
</dbReference>
<dbReference type="GO" id="GO:0051082">
    <property type="term" value="F:unfolded protein binding"/>
    <property type="evidence" value="ECO:0007669"/>
    <property type="project" value="InterPro"/>
</dbReference>
<evidence type="ECO:0000256" key="5">
    <source>
        <dbReference type="ARBA" id="ARBA00022741"/>
    </source>
</evidence>
<keyword evidence="4" id="KW-0963">Cytoplasm</keyword>
<dbReference type="PROSITE" id="PS00995">
    <property type="entry name" value="TCP1_3"/>
    <property type="match status" value="1"/>
</dbReference>
<protein>
    <recommendedName>
        <fullName evidence="9">CCT-theta</fullName>
    </recommendedName>
</protein>
<dbReference type="GO" id="GO:0016887">
    <property type="term" value="F:ATP hydrolysis activity"/>
    <property type="evidence" value="ECO:0007669"/>
    <property type="project" value="InterPro"/>
</dbReference>
<comment type="subcellular location">
    <subcellularLocation>
        <location evidence="1">Cytoplasm</location>
    </subcellularLocation>
</comment>
<evidence type="ECO:0000256" key="9">
    <source>
        <dbReference type="ARBA" id="ARBA00029602"/>
    </source>
</evidence>
<comment type="function">
    <text evidence="8">Molecular chaperone; assists the folding of proteins upon ATP hydrolysis. Known to play a role, in vitro, in the folding of actin and tubulin.</text>
</comment>
<dbReference type="InterPro" id="IPR017998">
    <property type="entry name" value="Chaperone_TCP-1"/>
</dbReference>
<dbReference type="PROSITE" id="PS00750">
    <property type="entry name" value="TCP1_1"/>
    <property type="match status" value="1"/>
</dbReference>
<evidence type="ECO:0000313" key="11">
    <source>
        <dbReference type="EMBL" id="CAE0381906.1"/>
    </source>
</evidence>
<keyword evidence="7 10" id="KW-0143">Chaperone</keyword>
<dbReference type="InterPro" id="IPR027409">
    <property type="entry name" value="GroEL-like_apical_dom_sf"/>
</dbReference>
<comment type="similarity">
    <text evidence="2 10">Belongs to the TCP-1 chaperonin family.</text>
</comment>
<evidence type="ECO:0000256" key="1">
    <source>
        <dbReference type="ARBA" id="ARBA00004496"/>
    </source>
</evidence>
<dbReference type="FunFam" id="3.50.7.10:FF:000008">
    <property type="entry name" value="T-complex protein 1 subunit theta"/>
    <property type="match status" value="1"/>
</dbReference>
<dbReference type="EMBL" id="HBIK01014516">
    <property type="protein sequence ID" value="CAE0381906.1"/>
    <property type="molecule type" value="Transcribed_RNA"/>
</dbReference>
<evidence type="ECO:0000256" key="6">
    <source>
        <dbReference type="ARBA" id="ARBA00022840"/>
    </source>
</evidence>
<evidence type="ECO:0000256" key="8">
    <source>
        <dbReference type="ARBA" id="ARBA00024677"/>
    </source>
</evidence>
<evidence type="ECO:0000256" key="2">
    <source>
        <dbReference type="ARBA" id="ARBA00008020"/>
    </source>
</evidence>
<proteinExistence type="inferred from homology"/>
<reference evidence="11" key="1">
    <citation type="submission" date="2021-01" db="EMBL/GenBank/DDBJ databases">
        <authorList>
            <person name="Corre E."/>
            <person name="Pelletier E."/>
            <person name="Niang G."/>
            <person name="Scheremetjew M."/>
            <person name="Finn R."/>
            <person name="Kale V."/>
            <person name="Holt S."/>
            <person name="Cochrane G."/>
            <person name="Meng A."/>
            <person name="Brown T."/>
            <person name="Cohen L."/>
        </authorList>
    </citation>
    <scope>NUCLEOTIDE SEQUENCE</scope>
    <source>
        <strain evidence="11">CT5</strain>
    </source>
</reference>
<sequence length="539" mass="58820">MFKQAAGLQGLLKEGSRHYTGLEEAILKNIDAVKTLSKMTRSSLGPHGMNKMVITHIGKLIVTSDAATIVKEVEVQHPAAKMVAMAAAMQESEAGDGTNFVLTLSGELMQQAENLIQEGLHPSDILLGYEKASQKCLEYLESLVCYSIEDMTNLEEVQTCIRSVVASKHYGNEDLLAPLIAKACIYAMPENPRDFVVDNVRVTKILGGGLTDSQVIHGMCVIRGSETTIHNIKEAKVAVFNCQLEAENGDTKGTVLLKTAEELSNYTKGEEEAMEKFVKKLHDTGINVVISGASISEVCLHYMEKYKIMVLRIHSKFETKRIASSLGGAILVRMDAPTPEEVGHADEVYTTEISSTQCTIFRRDEVDNRIGTIVLRASTINVLDDAERAIDDGVNTVKNMSKNSAFCAGAGATEIHLSSQLQTYAKTQPGLDQYAVERFGQAFEIIPRTLAENAGLNAEEIIAKLFSETAKSPFYGIDVEDGKVKDMKALEIYDSLECKSWAIKLAVDAVLTILKVDQIIMSKPAGGPKPRDARAPDLD</sequence>
<evidence type="ECO:0000256" key="3">
    <source>
        <dbReference type="ARBA" id="ARBA00011531"/>
    </source>
</evidence>
<dbReference type="InterPro" id="IPR027410">
    <property type="entry name" value="TCP-1-like_intermed_sf"/>
</dbReference>
<evidence type="ECO:0000256" key="4">
    <source>
        <dbReference type="ARBA" id="ARBA00022490"/>
    </source>
</evidence>
<dbReference type="GO" id="GO:0140662">
    <property type="term" value="F:ATP-dependent protein folding chaperone"/>
    <property type="evidence" value="ECO:0007669"/>
    <property type="project" value="InterPro"/>
</dbReference>
<dbReference type="InterPro" id="IPR002194">
    <property type="entry name" value="Chaperonin_TCP-1_CS"/>
</dbReference>
<dbReference type="Gene3D" id="1.10.560.10">
    <property type="entry name" value="GroEL-like equatorial domain"/>
    <property type="match status" value="1"/>
</dbReference>
<dbReference type="SUPFAM" id="SSF52029">
    <property type="entry name" value="GroEL apical domain-like"/>
    <property type="match status" value="1"/>
</dbReference>
<dbReference type="SUPFAM" id="SSF48592">
    <property type="entry name" value="GroEL equatorial domain-like"/>
    <property type="match status" value="1"/>
</dbReference>
<keyword evidence="6 10" id="KW-0067">ATP-binding</keyword>
<evidence type="ECO:0000256" key="7">
    <source>
        <dbReference type="ARBA" id="ARBA00023186"/>
    </source>
</evidence>
<dbReference type="SUPFAM" id="SSF54849">
    <property type="entry name" value="GroEL-intermediate domain like"/>
    <property type="match status" value="1"/>
</dbReference>
<dbReference type="InterPro" id="IPR002423">
    <property type="entry name" value="Cpn60/GroEL/TCP-1"/>
</dbReference>
<dbReference type="PRINTS" id="PR00304">
    <property type="entry name" value="TCOMPLEXTCP1"/>
</dbReference>
<dbReference type="Gene3D" id="3.50.7.10">
    <property type="entry name" value="GroEL"/>
    <property type="match status" value="1"/>
</dbReference>
<accession>A0A7S3NV50</accession>
<dbReference type="GO" id="GO:0005524">
    <property type="term" value="F:ATP binding"/>
    <property type="evidence" value="ECO:0007669"/>
    <property type="project" value="UniProtKB-KW"/>
</dbReference>
<dbReference type="InterPro" id="IPR012721">
    <property type="entry name" value="Chap_CCT_theta"/>
</dbReference>
<dbReference type="InterPro" id="IPR027413">
    <property type="entry name" value="GROEL-like_equatorial_sf"/>
</dbReference>
<dbReference type="NCBIfam" id="TIGR02346">
    <property type="entry name" value="chap_CCT_theta"/>
    <property type="match status" value="1"/>
</dbReference>
<dbReference type="Gene3D" id="3.30.260.10">
    <property type="entry name" value="TCP-1-like chaperonin intermediate domain"/>
    <property type="match status" value="1"/>
</dbReference>
<organism evidence="11">
    <name type="scientific">Euplotes crassus</name>
    <dbReference type="NCBI Taxonomy" id="5936"/>
    <lineage>
        <taxon>Eukaryota</taxon>
        <taxon>Sar</taxon>
        <taxon>Alveolata</taxon>
        <taxon>Ciliophora</taxon>
        <taxon>Intramacronucleata</taxon>
        <taxon>Spirotrichea</taxon>
        <taxon>Hypotrichia</taxon>
        <taxon>Euplotida</taxon>
        <taxon>Euplotidae</taxon>
        <taxon>Moneuplotes</taxon>
    </lineage>
</organism>
<dbReference type="PANTHER" id="PTHR11353">
    <property type="entry name" value="CHAPERONIN"/>
    <property type="match status" value="1"/>
</dbReference>
<comment type="subunit">
    <text evidence="3">Heterooligomeric complex of about 850 to 900 kDa that forms two stacked rings, 12 to 16 nm in diameter.</text>
</comment>